<dbReference type="SUPFAM" id="SSF81660">
    <property type="entry name" value="Metal cation-transporting ATPase, ATP-binding domain N"/>
    <property type="match status" value="1"/>
</dbReference>
<dbReference type="InterPro" id="IPR044492">
    <property type="entry name" value="P_typ_ATPase_HD_dom"/>
</dbReference>
<name>A0ABY5R347_9HYPH</name>
<keyword evidence="13" id="KW-1185">Reference proteome</keyword>
<dbReference type="Pfam" id="PF00690">
    <property type="entry name" value="Cation_ATPase_N"/>
    <property type="match status" value="1"/>
</dbReference>
<dbReference type="SFLD" id="SFLDS00003">
    <property type="entry name" value="Haloacid_Dehalogenase"/>
    <property type="match status" value="1"/>
</dbReference>
<sequence length="876" mass="93861">MSVLVGQETEESARQGRENAGLPQSAATTFPPAGLTAAEAQARLVAEGFNELPKSNRRTPLRIAFEVIREPMLALLLGGGAVYLALGDLQEALILLVFATLSVAITIVQEARTERVLEALRDLTSPRAMVIRDGERMRIAGREVVRGDLVVLAEGDRVPADLRLIHSQDLQTDESLLTGESVPVRKIAARVANLPVERRPGGDDLPFAFSGSLVVRGSGIGEVLATGANSEIGAIGQSLSTMETEAPRLQQQTKRLVGIFALVGGAVSIAAVVLYGLLRGGWLDAVLAGIALGMSMLPEEFPMVLTIFMAMGAWRISQARVLTRRAAAIETLGSATVLCTDKTGTLTENRMTIAELRTADGELLRLPDAPNTAMPAAFGNLVELGVLASAEFPFDPMERAFHTLARERLPGREDPDRAHRKLVRGYGLHPELLAMSNAWRPPPGSSNCLIAAKGSPEAIASLCRLSADRLGSVKSTVDAMAAEGLRVLGLARARHDVDSLPDHQTGFDFEFMGLVGLADPLRAGVPNAVADCRSAGIKVIMITGDYPATARAIARQAGLKADNVVTGERLKSLDDAALADQVKTATVFARIMPEQKLAIVRALKANGEIVAMTGDGVNDAPSLKAANIGIAMGGRGTDVAREASSIVLLDDDFGSIVKAIRLGRRIYDNLRKAMGFILAVHVPIAGLALLPLLFGLPILFGPIHIAFLEMVIDPVCSLVFEAETEEDDIMKRPPRDPETPLFSRSLIAWSLVQGMLAFALVAAVLILALRWEMSENEIRALTFFSLVLTIVGLIFVNRTFSRSLLLALFRPNRSLGVAVGMVATALAVTLLWPLASELFRFGPLHPGDIAVAFSAGLTVLVCLEFLKYFWRERLKT</sequence>
<keyword evidence="7 10" id="KW-1133">Transmembrane helix</keyword>
<protein>
    <submittedName>
        <fullName evidence="12">Cation-translocating P-type ATPase</fullName>
    </submittedName>
</protein>
<dbReference type="InterPro" id="IPR006068">
    <property type="entry name" value="ATPase_P-typ_cation-transptr_C"/>
</dbReference>
<feature type="transmembrane region" description="Helical" evidence="10">
    <location>
        <begin position="673"/>
        <end position="694"/>
    </location>
</feature>
<feature type="transmembrane region" description="Helical" evidence="10">
    <location>
        <begin position="778"/>
        <end position="796"/>
    </location>
</feature>
<organism evidence="12 13">
    <name type="scientific">Mesorhizobium onobrychidis</name>
    <dbReference type="NCBI Taxonomy" id="2775404"/>
    <lineage>
        <taxon>Bacteria</taxon>
        <taxon>Pseudomonadati</taxon>
        <taxon>Pseudomonadota</taxon>
        <taxon>Alphaproteobacteria</taxon>
        <taxon>Hyphomicrobiales</taxon>
        <taxon>Phyllobacteriaceae</taxon>
        <taxon>Mesorhizobium</taxon>
    </lineage>
</organism>
<evidence type="ECO:0000256" key="6">
    <source>
        <dbReference type="ARBA" id="ARBA00022967"/>
    </source>
</evidence>
<evidence type="ECO:0000256" key="3">
    <source>
        <dbReference type="ARBA" id="ARBA00022692"/>
    </source>
</evidence>
<feature type="transmembrane region" description="Helical" evidence="10">
    <location>
        <begin position="290"/>
        <end position="314"/>
    </location>
</feature>
<dbReference type="Pfam" id="PF00689">
    <property type="entry name" value="Cation_ATPase_C"/>
    <property type="match status" value="1"/>
</dbReference>
<comment type="similarity">
    <text evidence="2">Belongs to the cation transport ATPase (P-type) (TC 3.A.3) family. Type IIA subfamily.</text>
</comment>
<comment type="subcellular location">
    <subcellularLocation>
        <location evidence="1">Membrane</location>
        <topology evidence="1">Multi-pass membrane protein</topology>
    </subcellularLocation>
</comment>
<dbReference type="Gene3D" id="1.20.1110.10">
    <property type="entry name" value="Calcium-transporting ATPase, transmembrane domain"/>
    <property type="match status" value="1"/>
</dbReference>
<evidence type="ECO:0000256" key="7">
    <source>
        <dbReference type="ARBA" id="ARBA00022989"/>
    </source>
</evidence>
<dbReference type="NCBIfam" id="TIGR01494">
    <property type="entry name" value="ATPase_P-type"/>
    <property type="match status" value="2"/>
</dbReference>
<dbReference type="Proteomes" id="UP001058098">
    <property type="component" value="Chromosome"/>
</dbReference>
<dbReference type="InterPro" id="IPR018303">
    <property type="entry name" value="ATPase_P-typ_P_site"/>
</dbReference>
<dbReference type="InterPro" id="IPR050510">
    <property type="entry name" value="Cation_transp_ATPase_P-type"/>
</dbReference>
<dbReference type="Gene3D" id="3.40.50.1000">
    <property type="entry name" value="HAD superfamily/HAD-like"/>
    <property type="match status" value="1"/>
</dbReference>
<dbReference type="PRINTS" id="PR00120">
    <property type="entry name" value="HATPASE"/>
</dbReference>
<dbReference type="InterPro" id="IPR059000">
    <property type="entry name" value="ATPase_P-type_domA"/>
</dbReference>
<feature type="transmembrane region" description="Helical" evidence="10">
    <location>
        <begin position="92"/>
        <end position="111"/>
    </location>
</feature>
<dbReference type="SUPFAM" id="SSF81653">
    <property type="entry name" value="Calcium ATPase, transduction domain A"/>
    <property type="match status" value="1"/>
</dbReference>
<dbReference type="InterPro" id="IPR004014">
    <property type="entry name" value="ATPase_P-typ_cation-transptr_N"/>
</dbReference>
<proteinExistence type="inferred from homology"/>
<dbReference type="InterPro" id="IPR008250">
    <property type="entry name" value="ATPase_P-typ_transduc_dom_A_sf"/>
</dbReference>
<dbReference type="Gene3D" id="3.40.1110.10">
    <property type="entry name" value="Calcium-transporting ATPase, cytoplasmic domain N"/>
    <property type="match status" value="1"/>
</dbReference>
<keyword evidence="3 10" id="KW-0812">Transmembrane</keyword>
<evidence type="ECO:0000259" key="11">
    <source>
        <dbReference type="SMART" id="SM00831"/>
    </source>
</evidence>
<dbReference type="PANTHER" id="PTHR43294">
    <property type="entry name" value="SODIUM/POTASSIUM-TRANSPORTING ATPASE SUBUNIT ALPHA"/>
    <property type="match status" value="1"/>
</dbReference>
<feature type="transmembrane region" description="Helical" evidence="10">
    <location>
        <begin position="847"/>
        <end position="870"/>
    </location>
</feature>
<evidence type="ECO:0000256" key="10">
    <source>
        <dbReference type="SAM" id="Phobius"/>
    </source>
</evidence>
<dbReference type="PANTHER" id="PTHR43294:SF20">
    <property type="entry name" value="P-TYPE ATPASE"/>
    <property type="match status" value="1"/>
</dbReference>
<evidence type="ECO:0000256" key="4">
    <source>
        <dbReference type="ARBA" id="ARBA00022741"/>
    </source>
</evidence>
<keyword evidence="6" id="KW-1278">Translocase</keyword>
<evidence type="ECO:0000256" key="5">
    <source>
        <dbReference type="ARBA" id="ARBA00022840"/>
    </source>
</evidence>
<dbReference type="InterPro" id="IPR023214">
    <property type="entry name" value="HAD_sf"/>
</dbReference>
<feature type="transmembrane region" description="Helical" evidence="10">
    <location>
        <begin position="67"/>
        <end position="86"/>
    </location>
</feature>
<keyword evidence="5" id="KW-0067">ATP-binding</keyword>
<evidence type="ECO:0000313" key="13">
    <source>
        <dbReference type="Proteomes" id="UP001058098"/>
    </source>
</evidence>
<dbReference type="Gene3D" id="2.70.150.10">
    <property type="entry name" value="Calcium-transporting ATPase, cytoplasmic transduction domain A"/>
    <property type="match status" value="1"/>
</dbReference>
<dbReference type="RefSeq" id="WP_258122799.1">
    <property type="nucleotide sequence ID" value="NZ_CP062229.1"/>
</dbReference>
<gene>
    <name evidence="12" type="ORF">IHQ72_12965</name>
</gene>
<dbReference type="PROSITE" id="PS00154">
    <property type="entry name" value="ATPASE_E1_E2"/>
    <property type="match status" value="1"/>
</dbReference>
<feature type="domain" description="Cation-transporting P-type ATPase N-terminal" evidence="11">
    <location>
        <begin position="26"/>
        <end position="88"/>
    </location>
</feature>
<dbReference type="SMART" id="SM00831">
    <property type="entry name" value="Cation_ATPase_N"/>
    <property type="match status" value="1"/>
</dbReference>
<dbReference type="SUPFAM" id="SSF56784">
    <property type="entry name" value="HAD-like"/>
    <property type="match status" value="1"/>
</dbReference>
<dbReference type="EMBL" id="CP062229">
    <property type="protein sequence ID" value="UVC17916.1"/>
    <property type="molecule type" value="Genomic_DNA"/>
</dbReference>
<reference evidence="12" key="1">
    <citation type="submission" date="2020-09" db="EMBL/GenBank/DDBJ databases">
        <title>Rhizobia associated with sainfoin plants.</title>
        <authorList>
            <person name="Asharfi S."/>
            <person name="Kuzmanovic N."/>
            <person name="Bunk B."/>
            <person name="Sproeer C."/>
            <person name="Becker M."/>
            <person name="Thuenen T."/>
        </authorList>
    </citation>
    <scope>NUCLEOTIDE SEQUENCE</scope>
    <source>
        <strain evidence="12">OM4</strain>
    </source>
</reference>
<feature type="transmembrane region" description="Helical" evidence="10">
    <location>
        <begin position="817"/>
        <end position="835"/>
    </location>
</feature>
<feature type="region of interest" description="Disordered" evidence="9">
    <location>
        <begin position="1"/>
        <end position="28"/>
    </location>
</feature>
<evidence type="ECO:0000256" key="1">
    <source>
        <dbReference type="ARBA" id="ARBA00004141"/>
    </source>
</evidence>
<dbReference type="InterPro" id="IPR036412">
    <property type="entry name" value="HAD-like_sf"/>
</dbReference>
<dbReference type="InterPro" id="IPR023298">
    <property type="entry name" value="ATPase_P-typ_TM_dom_sf"/>
</dbReference>
<dbReference type="SFLD" id="SFLDF00027">
    <property type="entry name" value="p-type_atpase"/>
    <property type="match status" value="1"/>
</dbReference>
<keyword evidence="8 10" id="KW-0472">Membrane</keyword>
<feature type="transmembrane region" description="Helical" evidence="10">
    <location>
        <begin position="256"/>
        <end position="278"/>
    </location>
</feature>
<dbReference type="SUPFAM" id="SSF81665">
    <property type="entry name" value="Calcium ATPase, transmembrane domain M"/>
    <property type="match status" value="1"/>
</dbReference>
<feature type="transmembrane region" description="Helical" evidence="10">
    <location>
        <begin position="700"/>
        <end position="720"/>
    </location>
</feature>
<dbReference type="InterPro" id="IPR001757">
    <property type="entry name" value="P_typ_ATPase"/>
</dbReference>
<evidence type="ECO:0000256" key="8">
    <source>
        <dbReference type="ARBA" id="ARBA00023136"/>
    </source>
</evidence>
<dbReference type="Pfam" id="PF00702">
    <property type="entry name" value="Hydrolase"/>
    <property type="match status" value="1"/>
</dbReference>
<evidence type="ECO:0000256" key="2">
    <source>
        <dbReference type="ARBA" id="ARBA00005675"/>
    </source>
</evidence>
<feature type="transmembrane region" description="Helical" evidence="10">
    <location>
        <begin position="741"/>
        <end position="766"/>
    </location>
</feature>
<evidence type="ECO:0000256" key="9">
    <source>
        <dbReference type="SAM" id="MobiDB-lite"/>
    </source>
</evidence>
<accession>A0ABY5R347</accession>
<dbReference type="Pfam" id="PF00122">
    <property type="entry name" value="E1-E2_ATPase"/>
    <property type="match status" value="1"/>
</dbReference>
<evidence type="ECO:0000313" key="12">
    <source>
        <dbReference type="EMBL" id="UVC17916.1"/>
    </source>
</evidence>
<keyword evidence="4" id="KW-0547">Nucleotide-binding</keyword>
<dbReference type="InterPro" id="IPR023299">
    <property type="entry name" value="ATPase_P-typ_cyto_dom_N"/>
</dbReference>
<dbReference type="SFLD" id="SFLDG00002">
    <property type="entry name" value="C1.7:_P-type_atpase_like"/>
    <property type="match status" value="1"/>
</dbReference>
<dbReference type="PRINTS" id="PR00119">
    <property type="entry name" value="CATATPASE"/>
</dbReference>